<protein>
    <submittedName>
        <fullName evidence="2">Uncharacterized protein</fullName>
    </submittedName>
</protein>
<gene>
    <name evidence="2" type="ORF">STAS_29971</name>
</gene>
<comment type="caution">
    <text evidence="2">The sequence shown here is derived from an EMBL/GenBank/DDBJ whole genome shotgun (WGS) entry which is preliminary data.</text>
</comment>
<evidence type="ECO:0000256" key="1">
    <source>
        <dbReference type="SAM" id="MobiDB-lite"/>
    </source>
</evidence>
<dbReference type="AlphaFoldDB" id="A0A5A7R888"/>
<organism evidence="2 3">
    <name type="scientific">Striga asiatica</name>
    <name type="common">Asiatic witchweed</name>
    <name type="synonym">Buchnera asiatica</name>
    <dbReference type="NCBI Taxonomy" id="4170"/>
    <lineage>
        <taxon>Eukaryota</taxon>
        <taxon>Viridiplantae</taxon>
        <taxon>Streptophyta</taxon>
        <taxon>Embryophyta</taxon>
        <taxon>Tracheophyta</taxon>
        <taxon>Spermatophyta</taxon>
        <taxon>Magnoliopsida</taxon>
        <taxon>eudicotyledons</taxon>
        <taxon>Gunneridae</taxon>
        <taxon>Pentapetalae</taxon>
        <taxon>asterids</taxon>
        <taxon>lamiids</taxon>
        <taxon>Lamiales</taxon>
        <taxon>Orobanchaceae</taxon>
        <taxon>Buchnereae</taxon>
        <taxon>Striga</taxon>
    </lineage>
</organism>
<name>A0A5A7R888_STRAF</name>
<sequence>MLGREAISGSHRLGRRANPEASTGRTSAYAFGEDGDGGELVAALVRVVEDDDFGGRGQRSWRKGLAEAHACGAAASGGARAPSPFGAVAGGGGGGVRIVASSLQQNQRKSKKQNNNDYGVSKQPYKNWVIRCVSYLSNSWLSRLSLERFTAIDIGSRDKKYSRDEVSFGRIWNWQLEQASEWIFALFSRLSKLLRLELLGSFSGLLQTTQNDSWINDSLRDIWQDGPLPIDRQSRSGSITGTFHLASTYCISAANEKPWPWKTNLGRPKTVSLEELNLKQPVSSHQGISRDH</sequence>
<dbReference type="Proteomes" id="UP000325081">
    <property type="component" value="Unassembled WGS sequence"/>
</dbReference>
<accession>A0A5A7R888</accession>
<evidence type="ECO:0000313" key="2">
    <source>
        <dbReference type="EMBL" id="GER52511.1"/>
    </source>
</evidence>
<proteinExistence type="predicted"/>
<feature type="region of interest" description="Disordered" evidence="1">
    <location>
        <begin position="1"/>
        <end position="30"/>
    </location>
</feature>
<keyword evidence="3" id="KW-1185">Reference proteome</keyword>
<evidence type="ECO:0000313" key="3">
    <source>
        <dbReference type="Proteomes" id="UP000325081"/>
    </source>
</evidence>
<dbReference type="EMBL" id="BKCP01010403">
    <property type="protein sequence ID" value="GER52511.1"/>
    <property type="molecule type" value="Genomic_DNA"/>
</dbReference>
<reference evidence="3" key="1">
    <citation type="journal article" date="2019" name="Curr. Biol.">
        <title>Genome Sequence of Striga asiatica Provides Insight into the Evolution of Plant Parasitism.</title>
        <authorList>
            <person name="Yoshida S."/>
            <person name="Kim S."/>
            <person name="Wafula E.K."/>
            <person name="Tanskanen J."/>
            <person name="Kim Y.M."/>
            <person name="Honaas L."/>
            <person name="Yang Z."/>
            <person name="Spallek T."/>
            <person name="Conn C.E."/>
            <person name="Ichihashi Y."/>
            <person name="Cheong K."/>
            <person name="Cui S."/>
            <person name="Der J.P."/>
            <person name="Gundlach H."/>
            <person name="Jiao Y."/>
            <person name="Hori C."/>
            <person name="Ishida J.K."/>
            <person name="Kasahara H."/>
            <person name="Kiba T."/>
            <person name="Kim M.S."/>
            <person name="Koo N."/>
            <person name="Laohavisit A."/>
            <person name="Lee Y.H."/>
            <person name="Lumba S."/>
            <person name="McCourt P."/>
            <person name="Mortimer J.C."/>
            <person name="Mutuku J.M."/>
            <person name="Nomura T."/>
            <person name="Sasaki-Sekimoto Y."/>
            <person name="Seto Y."/>
            <person name="Wang Y."/>
            <person name="Wakatake T."/>
            <person name="Sakakibara H."/>
            <person name="Demura T."/>
            <person name="Yamaguchi S."/>
            <person name="Yoneyama K."/>
            <person name="Manabe R.I."/>
            <person name="Nelson D.C."/>
            <person name="Schulman A.H."/>
            <person name="Timko M.P."/>
            <person name="dePamphilis C.W."/>
            <person name="Choi D."/>
            <person name="Shirasu K."/>
        </authorList>
    </citation>
    <scope>NUCLEOTIDE SEQUENCE [LARGE SCALE GENOMIC DNA]</scope>
    <source>
        <strain evidence="3">cv. UVA1</strain>
    </source>
</reference>